<reference evidence="2" key="1">
    <citation type="submission" date="2025-08" db="UniProtKB">
        <authorList>
            <consortium name="RefSeq"/>
        </authorList>
    </citation>
    <scope>IDENTIFICATION</scope>
    <source>
        <tissue evidence="2">Thorax and Abdomen</tissue>
    </source>
</reference>
<dbReference type="InterPro" id="IPR010562">
    <property type="entry name" value="Haemolymph_juvenile_hormone-bd"/>
</dbReference>
<keyword evidence="1" id="KW-1185">Reference proteome</keyword>
<dbReference type="InterPro" id="IPR038606">
    <property type="entry name" value="To_sf"/>
</dbReference>
<name>A0ABM3FYV5_NEOLC</name>
<evidence type="ECO:0000313" key="2">
    <source>
        <dbReference type="RefSeq" id="XP_046593201.1"/>
    </source>
</evidence>
<dbReference type="Gene3D" id="3.15.10.30">
    <property type="entry name" value="Haemolymph juvenile hormone binding protein"/>
    <property type="match status" value="1"/>
</dbReference>
<evidence type="ECO:0000313" key="1">
    <source>
        <dbReference type="Proteomes" id="UP000829291"/>
    </source>
</evidence>
<dbReference type="PANTHER" id="PTHR11008:SF39">
    <property type="entry name" value="CIRCADIAN CLOCK-CONTROLLED PROTEIN-LIKE PROTEIN"/>
    <property type="match status" value="1"/>
</dbReference>
<protein>
    <submittedName>
        <fullName evidence="2">Circadian clock-controlled protein daywake isoform X1</fullName>
    </submittedName>
</protein>
<dbReference type="Pfam" id="PF06585">
    <property type="entry name" value="JHBP"/>
    <property type="match status" value="1"/>
</dbReference>
<gene>
    <name evidence="2" type="primary">LOC107227095</name>
</gene>
<dbReference type="RefSeq" id="XP_046593201.1">
    <property type="nucleotide sequence ID" value="XM_046737245.1"/>
</dbReference>
<dbReference type="SMART" id="SM00700">
    <property type="entry name" value="JHBP"/>
    <property type="match status" value="1"/>
</dbReference>
<sequence length="252" mass="27914">MLGKPKALHPGSELAAWLLGTTMAVLPSYIVPCKKSNPNLDRCITETIESLRERLAEGIPELGAPALEPLQLENVRLLRGPVGARLDVNLTNMEVRGPSTFKVHNLKSNLDKNSFTFRVAFDRLTFRGKYQMDARVLLLRLAGKGDVTGNFTGYSSDVVLRGHKVVRNEVEYLNFERMKLKIKIGEAKIHLSNLFGGDPILGPATNDILNTNSAVFVEELKPVLESSLADLFTDVANTVTTSFTYKELFPED</sequence>
<dbReference type="Proteomes" id="UP000829291">
    <property type="component" value="Chromosome 4"/>
</dbReference>
<accession>A0ABM3FYV5</accession>
<dbReference type="GeneID" id="107227095"/>
<dbReference type="PANTHER" id="PTHR11008">
    <property type="entry name" value="PROTEIN TAKEOUT-LIKE PROTEIN"/>
    <property type="match status" value="1"/>
</dbReference>
<proteinExistence type="predicted"/>
<organism evidence="1 2">
    <name type="scientific">Neodiprion lecontei</name>
    <name type="common">Redheaded pine sawfly</name>
    <dbReference type="NCBI Taxonomy" id="441921"/>
    <lineage>
        <taxon>Eukaryota</taxon>
        <taxon>Metazoa</taxon>
        <taxon>Ecdysozoa</taxon>
        <taxon>Arthropoda</taxon>
        <taxon>Hexapoda</taxon>
        <taxon>Insecta</taxon>
        <taxon>Pterygota</taxon>
        <taxon>Neoptera</taxon>
        <taxon>Endopterygota</taxon>
        <taxon>Hymenoptera</taxon>
        <taxon>Tenthredinoidea</taxon>
        <taxon>Diprionidae</taxon>
        <taxon>Diprioninae</taxon>
        <taxon>Neodiprion</taxon>
    </lineage>
</organism>